<dbReference type="PANTHER" id="PTHR42870:SF1">
    <property type="entry name" value="NON-SPECIFIC LIPID-TRANSFER PROTEIN-LIKE 2"/>
    <property type="match status" value="1"/>
</dbReference>
<dbReference type="InterPro" id="IPR055140">
    <property type="entry name" value="Thiolase_C_2"/>
</dbReference>
<dbReference type="Proteomes" id="UP001500804">
    <property type="component" value="Unassembled WGS sequence"/>
</dbReference>
<keyword evidence="3" id="KW-1185">Reference proteome</keyword>
<evidence type="ECO:0000259" key="1">
    <source>
        <dbReference type="Pfam" id="PF22691"/>
    </source>
</evidence>
<gene>
    <name evidence="2" type="ORF">GCM10023320_52820</name>
</gene>
<dbReference type="SUPFAM" id="SSF53901">
    <property type="entry name" value="Thiolase-like"/>
    <property type="match status" value="2"/>
</dbReference>
<dbReference type="InterPro" id="IPR016039">
    <property type="entry name" value="Thiolase-like"/>
</dbReference>
<dbReference type="InterPro" id="IPR002155">
    <property type="entry name" value="Thiolase"/>
</dbReference>
<dbReference type="Gene3D" id="3.40.47.10">
    <property type="match status" value="1"/>
</dbReference>
<dbReference type="PANTHER" id="PTHR42870">
    <property type="entry name" value="ACETYL-COA C-ACETYLTRANSFERASE"/>
    <property type="match status" value="1"/>
</dbReference>
<dbReference type="CDD" id="cd00829">
    <property type="entry name" value="SCP-x_thiolase"/>
    <property type="match status" value="1"/>
</dbReference>
<organism evidence="2 3">
    <name type="scientific">Pseudonocardia adelaidensis</name>
    <dbReference type="NCBI Taxonomy" id="648754"/>
    <lineage>
        <taxon>Bacteria</taxon>
        <taxon>Bacillati</taxon>
        <taxon>Actinomycetota</taxon>
        <taxon>Actinomycetes</taxon>
        <taxon>Pseudonocardiales</taxon>
        <taxon>Pseudonocardiaceae</taxon>
        <taxon>Pseudonocardia</taxon>
    </lineage>
</organism>
<dbReference type="EMBL" id="BAABJO010000022">
    <property type="protein sequence ID" value="GAA5130655.1"/>
    <property type="molecule type" value="Genomic_DNA"/>
</dbReference>
<comment type="caution">
    <text evidence="2">The sequence shown here is derived from an EMBL/GenBank/DDBJ whole genome shotgun (WGS) entry which is preliminary data.</text>
</comment>
<name>A0ABP9NV62_9PSEU</name>
<evidence type="ECO:0000313" key="3">
    <source>
        <dbReference type="Proteomes" id="UP001500804"/>
    </source>
</evidence>
<feature type="domain" description="Thiolase C-terminal" evidence="1">
    <location>
        <begin position="228"/>
        <end position="356"/>
    </location>
</feature>
<dbReference type="PIRSF" id="PIRSF000429">
    <property type="entry name" value="Ac-CoA_Ac_transf"/>
    <property type="match status" value="1"/>
</dbReference>
<reference evidence="3" key="1">
    <citation type="journal article" date="2019" name="Int. J. Syst. Evol. Microbiol.">
        <title>The Global Catalogue of Microorganisms (GCM) 10K type strain sequencing project: providing services to taxonomists for standard genome sequencing and annotation.</title>
        <authorList>
            <consortium name="The Broad Institute Genomics Platform"/>
            <consortium name="The Broad Institute Genome Sequencing Center for Infectious Disease"/>
            <person name="Wu L."/>
            <person name="Ma J."/>
        </authorList>
    </citation>
    <scope>NUCLEOTIDE SEQUENCE [LARGE SCALE GENOMIC DNA]</scope>
    <source>
        <strain evidence="3">JCM 18302</strain>
    </source>
</reference>
<dbReference type="RefSeq" id="WP_345608121.1">
    <property type="nucleotide sequence ID" value="NZ_BAABJO010000022.1"/>
</dbReference>
<protein>
    <submittedName>
        <fullName evidence="2">Thiolase family protein</fullName>
    </submittedName>
</protein>
<sequence length="372" mass="38471">MTAASIVAAYEEPYARRTSRTAEQLLAAAVRGALGAAGLGHGDVDGLGVSSFSLAPDHAIDLAWRLGLRLDWIMQDPHGGASGINLLQHAVRAIEAGDARVVVLVAGDHLDRAAFARLTATYNRATAEALTPLPLRGPNALFALLTQRHAAAHGLADADYAQVPLSQRRWAARNPGAVYRAPLSLDEYLAAPVVAAPLRRFDCVPVVAGADALVLTAGGPGVRVRAVASRHNPDGQEGDGIVTGLAQVADRLWAGAGVGPGEIDLACVYDDYPVMALAQLADLGCAPDLHAFLHGRLARDGWPLNPSGGQLSAGQAGAAGGMHGLVEAVLQLLGRAGERQVDRARLALVTGYGMVLYRYGACANAAVLEGVA</sequence>
<evidence type="ECO:0000313" key="2">
    <source>
        <dbReference type="EMBL" id="GAA5130655.1"/>
    </source>
</evidence>
<accession>A0ABP9NV62</accession>
<dbReference type="Pfam" id="PF22691">
    <property type="entry name" value="Thiolase_C_1"/>
    <property type="match status" value="1"/>
</dbReference>
<proteinExistence type="predicted"/>